<dbReference type="EMBL" id="JAGSXH010000061">
    <property type="protein sequence ID" value="MBS2964801.1"/>
    <property type="molecule type" value="Genomic_DNA"/>
</dbReference>
<evidence type="ECO:0000313" key="2">
    <source>
        <dbReference type="Proteomes" id="UP000677913"/>
    </source>
</evidence>
<proteinExistence type="predicted"/>
<sequence length="65" mass="7436">MSAAEWLWQEALDHLKADILGVYELLWLLRGSDYQLPEQQAKALVQSTASLLLAEGKARIVRLQW</sequence>
<dbReference type="AlphaFoldDB" id="A0A8J7WLZ3"/>
<comment type="caution">
    <text evidence="1">The sequence shown here is derived from an EMBL/GenBank/DDBJ whole genome shotgun (WGS) entry which is preliminary data.</text>
</comment>
<organism evidence="1 2">
    <name type="scientific">Actinocrinis puniceicyclus</name>
    <dbReference type="NCBI Taxonomy" id="977794"/>
    <lineage>
        <taxon>Bacteria</taxon>
        <taxon>Bacillati</taxon>
        <taxon>Actinomycetota</taxon>
        <taxon>Actinomycetes</taxon>
        <taxon>Catenulisporales</taxon>
        <taxon>Actinospicaceae</taxon>
        <taxon>Actinocrinis</taxon>
    </lineage>
</organism>
<dbReference type="RefSeq" id="WP_211469163.1">
    <property type="nucleotide sequence ID" value="NZ_JAGSXH010000061.1"/>
</dbReference>
<evidence type="ECO:0000313" key="1">
    <source>
        <dbReference type="EMBL" id="MBS2964801.1"/>
    </source>
</evidence>
<name>A0A8J7WLZ3_9ACTN</name>
<gene>
    <name evidence="1" type="ORF">KGA66_17215</name>
</gene>
<protein>
    <submittedName>
        <fullName evidence="1">Uncharacterized protein</fullName>
    </submittedName>
</protein>
<reference evidence="1" key="1">
    <citation type="submission" date="2021-04" db="EMBL/GenBank/DDBJ databases">
        <title>Genome based classification of Actinospica acidithermotolerans sp. nov., an actinobacterium isolated from an Indonesian hot spring.</title>
        <authorList>
            <person name="Kusuma A.B."/>
            <person name="Putra K.E."/>
            <person name="Nafisah S."/>
            <person name="Loh J."/>
            <person name="Nouioui I."/>
            <person name="Goodfellow M."/>
        </authorList>
    </citation>
    <scope>NUCLEOTIDE SEQUENCE</scope>
    <source>
        <strain evidence="1">DSM 45618</strain>
    </source>
</reference>
<accession>A0A8J7WLZ3</accession>
<keyword evidence="2" id="KW-1185">Reference proteome</keyword>
<dbReference type="Proteomes" id="UP000677913">
    <property type="component" value="Unassembled WGS sequence"/>
</dbReference>